<reference evidence="2" key="1">
    <citation type="submission" date="2021-02" db="EMBL/GenBank/DDBJ databases">
        <authorList>
            <person name="Nowell W R."/>
        </authorList>
    </citation>
    <scope>NUCLEOTIDE SEQUENCE</scope>
</reference>
<dbReference type="EMBL" id="CAJNOR010003835">
    <property type="protein sequence ID" value="CAF1452056.1"/>
    <property type="molecule type" value="Genomic_DNA"/>
</dbReference>
<dbReference type="OrthoDB" id="10031155at2759"/>
<dbReference type="Proteomes" id="UP000663828">
    <property type="component" value="Unassembled WGS sequence"/>
</dbReference>
<organism evidence="2 4">
    <name type="scientific">Adineta ricciae</name>
    <name type="common">Rotifer</name>
    <dbReference type="NCBI Taxonomy" id="249248"/>
    <lineage>
        <taxon>Eukaryota</taxon>
        <taxon>Metazoa</taxon>
        <taxon>Spiralia</taxon>
        <taxon>Gnathifera</taxon>
        <taxon>Rotifera</taxon>
        <taxon>Eurotatoria</taxon>
        <taxon>Bdelloidea</taxon>
        <taxon>Adinetida</taxon>
        <taxon>Adinetidae</taxon>
        <taxon>Adineta</taxon>
    </lineage>
</organism>
<dbReference type="Proteomes" id="UP000663852">
    <property type="component" value="Unassembled WGS sequence"/>
</dbReference>
<dbReference type="AlphaFoldDB" id="A0A815RZW8"/>
<accession>A0A815RZW8</accession>
<proteinExistence type="predicted"/>
<dbReference type="InterPro" id="IPR032675">
    <property type="entry name" value="LRR_dom_sf"/>
</dbReference>
<name>A0A815RZW8_ADIRI</name>
<evidence type="ECO:0000313" key="4">
    <source>
        <dbReference type="Proteomes" id="UP000663852"/>
    </source>
</evidence>
<gene>
    <name evidence="2" type="ORF">EDS130_LOCUS41583</name>
    <name evidence="1" type="ORF">XAT740_LOCUS36937</name>
</gene>
<protein>
    <submittedName>
        <fullName evidence="2">Uncharacterized protein</fullName>
    </submittedName>
</protein>
<dbReference type="Gene3D" id="3.80.10.10">
    <property type="entry name" value="Ribonuclease Inhibitor"/>
    <property type="match status" value="1"/>
</dbReference>
<evidence type="ECO:0000313" key="1">
    <source>
        <dbReference type="EMBL" id="CAF1452056.1"/>
    </source>
</evidence>
<dbReference type="SUPFAM" id="SSF52047">
    <property type="entry name" value="RNI-like"/>
    <property type="match status" value="1"/>
</dbReference>
<evidence type="ECO:0000313" key="2">
    <source>
        <dbReference type="EMBL" id="CAF1483543.1"/>
    </source>
</evidence>
<evidence type="ECO:0000313" key="3">
    <source>
        <dbReference type="Proteomes" id="UP000663828"/>
    </source>
</evidence>
<comment type="caution">
    <text evidence="2">The sequence shown here is derived from an EMBL/GenBank/DDBJ whole genome shotgun (WGS) entry which is preliminary data.</text>
</comment>
<sequence>MDSDLAQMFPNLQTLTLEYFTGEQLSTFLENLQSPSKLVKLNIKYLLEHRQNELLDLVLSVNNRRVKFIRFDQASIFLPLNITDKTIFYQNIEELIVNLIDCEMLGDLFTRIPNVRRLHINLGLSPFVSIEKLKNISPLLHLNDFKLYSIQMTWGFEEINNILCKMPSLHRITLCISTTDKRLVNKEDLAVILPLSLVQMNFFIIYNFAETSIEFDTLLNTWPRDQISMTRLPDGSNQYAAIQTIPFNIDSIVLLSILAKNMLPAWKYMRNVQNLNIHRGLSSSDILMILQHLDRIQTLKINATAAQLLQPIVLHLPYFKQLKITDSCELFPIFKAAPNLNHLSIDFGGYNRLITDELLCELLEKQLECLEICRLQGNSTIKFDLIIIKFTNLRRMILSTADSTNDISSLILQALEVWRDEEYIYICIKGTLSRYGNETLREWFNNHNCLTKKDSFAFDYHEKRAHIWL</sequence>
<dbReference type="EMBL" id="CAJNOJ010000555">
    <property type="protein sequence ID" value="CAF1483543.1"/>
    <property type="molecule type" value="Genomic_DNA"/>
</dbReference>
<keyword evidence="3" id="KW-1185">Reference proteome</keyword>